<dbReference type="PANTHER" id="PTHR43557:SF2">
    <property type="entry name" value="RIESKE DOMAIN-CONTAINING PROTEIN-RELATED"/>
    <property type="match status" value="1"/>
</dbReference>
<proteinExistence type="predicted"/>
<dbReference type="Gene3D" id="3.30.390.30">
    <property type="match status" value="1"/>
</dbReference>
<dbReference type="InterPro" id="IPR028202">
    <property type="entry name" value="Reductase_C"/>
</dbReference>
<dbReference type="EMBL" id="JACCHJ010000001">
    <property type="protein sequence ID" value="NYK09187.1"/>
    <property type="molecule type" value="Genomic_DNA"/>
</dbReference>
<keyword evidence="8" id="KW-1185">Reference proteome</keyword>
<dbReference type="PANTHER" id="PTHR43557">
    <property type="entry name" value="APOPTOSIS-INDUCING FACTOR 1"/>
    <property type="match status" value="1"/>
</dbReference>
<accession>A0A853DLQ1</accession>
<dbReference type="AlphaFoldDB" id="A0A853DLQ1"/>
<feature type="domain" description="Reductase C-terminal" evidence="6">
    <location>
        <begin position="322"/>
        <end position="389"/>
    </location>
</feature>
<organism evidence="7 8">
    <name type="scientific">Leifsonia naganoensis</name>
    <dbReference type="NCBI Taxonomy" id="150025"/>
    <lineage>
        <taxon>Bacteria</taxon>
        <taxon>Bacillati</taxon>
        <taxon>Actinomycetota</taxon>
        <taxon>Actinomycetes</taxon>
        <taxon>Micrococcales</taxon>
        <taxon>Microbacteriaceae</taxon>
        <taxon>Leifsonia</taxon>
    </lineage>
</organism>
<comment type="cofactor">
    <cofactor evidence="1">
        <name>FAD</name>
        <dbReference type="ChEBI" id="CHEBI:57692"/>
    </cofactor>
</comment>
<evidence type="ECO:0000256" key="3">
    <source>
        <dbReference type="ARBA" id="ARBA00022827"/>
    </source>
</evidence>
<dbReference type="PRINTS" id="PR00368">
    <property type="entry name" value="FADPNR"/>
</dbReference>
<dbReference type="GO" id="GO:0005737">
    <property type="term" value="C:cytoplasm"/>
    <property type="evidence" value="ECO:0007669"/>
    <property type="project" value="TreeGrafter"/>
</dbReference>
<feature type="domain" description="FAD/NAD(P)-binding" evidence="5">
    <location>
        <begin position="4"/>
        <end position="301"/>
    </location>
</feature>
<dbReference type="InterPro" id="IPR036188">
    <property type="entry name" value="FAD/NAD-bd_sf"/>
</dbReference>
<evidence type="ECO:0000256" key="2">
    <source>
        <dbReference type="ARBA" id="ARBA00022630"/>
    </source>
</evidence>
<dbReference type="Pfam" id="PF14759">
    <property type="entry name" value="Reductase_C"/>
    <property type="match status" value="1"/>
</dbReference>
<dbReference type="InterPro" id="IPR016156">
    <property type="entry name" value="FAD/NAD-linked_Rdtase_dimer_sf"/>
</dbReference>
<gene>
    <name evidence="7" type="ORF">HNR14_001068</name>
</gene>
<name>A0A853DLQ1_9MICO</name>
<dbReference type="InterPro" id="IPR023753">
    <property type="entry name" value="FAD/NAD-binding_dom"/>
</dbReference>
<evidence type="ECO:0000259" key="5">
    <source>
        <dbReference type="Pfam" id="PF07992"/>
    </source>
</evidence>
<keyword evidence="2" id="KW-0285">Flavoprotein</keyword>
<evidence type="ECO:0000259" key="6">
    <source>
        <dbReference type="Pfam" id="PF14759"/>
    </source>
</evidence>
<comment type="caution">
    <text evidence="7">The sequence shown here is derived from an EMBL/GenBank/DDBJ whole genome shotgun (WGS) entry which is preliminary data.</text>
</comment>
<keyword evidence="4" id="KW-0560">Oxidoreductase</keyword>
<dbReference type="PRINTS" id="PR00411">
    <property type="entry name" value="PNDRDTASEI"/>
</dbReference>
<evidence type="ECO:0000256" key="4">
    <source>
        <dbReference type="ARBA" id="ARBA00023002"/>
    </source>
</evidence>
<protein>
    <submittedName>
        <fullName evidence="7">NADPH-dependent 2,4-dienoyl-CoA reductase/sulfur reductase-like enzyme</fullName>
    </submittedName>
</protein>
<evidence type="ECO:0000313" key="8">
    <source>
        <dbReference type="Proteomes" id="UP000521075"/>
    </source>
</evidence>
<dbReference type="SUPFAM" id="SSF55424">
    <property type="entry name" value="FAD/NAD-linked reductases, dimerisation (C-terminal) domain"/>
    <property type="match status" value="1"/>
</dbReference>
<dbReference type="Pfam" id="PF07992">
    <property type="entry name" value="Pyr_redox_2"/>
    <property type="match status" value="1"/>
</dbReference>
<dbReference type="SUPFAM" id="SSF51905">
    <property type="entry name" value="FAD/NAD(P)-binding domain"/>
    <property type="match status" value="1"/>
</dbReference>
<dbReference type="Proteomes" id="UP000521075">
    <property type="component" value="Unassembled WGS sequence"/>
</dbReference>
<dbReference type="GO" id="GO:0016651">
    <property type="term" value="F:oxidoreductase activity, acting on NAD(P)H"/>
    <property type="evidence" value="ECO:0007669"/>
    <property type="project" value="TreeGrafter"/>
</dbReference>
<sequence>MTERLLVVGASLAGIRSVEAARRHGFEGDITMIGAEAHLPYDRPPLSKRYLTGESAADYYRTEDAIRDELRVDLRLGTCATALRADDHTVATTSGDVAYDRLIIATGAAPRTIPGVPALAGIVTLRTLDDADRLRESIRPGAHVVILGAGFIGSEIASSATHLGAEVTVIEAAPVPLVRAVGDVVGRALAGLHQRHGTRLLMDTRIVEYLGSDRIEAVRLSNGDVLRADVVVVGIGAAPATEWLRDSGIGLHPLDGGIICDEYLQSSLPGVYAAGDVAHWPNGALDLVMRLENWTNAADQAAQAGANAADPSHAERYETVPYFWSDWYGQRIQFVGTATAEAVEFASGSPDDSRFVALYRTGDRLVGAATLDERKKIMKLRRHIAERGLFSDAIRILEPATQPAHT</sequence>
<dbReference type="Gene3D" id="3.50.50.60">
    <property type="entry name" value="FAD/NAD(P)-binding domain"/>
    <property type="match status" value="2"/>
</dbReference>
<reference evidence="7 8" key="1">
    <citation type="submission" date="2020-07" db="EMBL/GenBank/DDBJ databases">
        <title>Sequencing the genomes of 1000 actinobacteria strains.</title>
        <authorList>
            <person name="Klenk H.-P."/>
        </authorList>
    </citation>
    <scope>NUCLEOTIDE SEQUENCE [LARGE SCALE GENOMIC DNA]</scope>
    <source>
        <strain evidence="7 8">DSM 15166</strain>
    </source>
</reference>
<evidence type="ECO:0000256" key="1">
    <source>
        <dbReference type="ARBA" id="ARBA00001974"/>
    </source>
</evidence>
<evidence type="ECO:0000313" key="7">
    <source>
        <dbReference type="EMBL" id="NYK09187.1"/>
    </source>
</evidence>
<keyword evidence="3" id="KW-0274">FAD</keyword>
<dbReference type="InterPro" id="IPR050446">
    <property type="entry name" value="FAD-oxidoreductase/Apoptosis"/>
</dbReference>
<dbReference type="RefSeq" id="WP_179700204.1">
    <property type="nucleotide sequence ID" value="NZ_BAAAHA010000004.1"/>
</dbReference>